<evidence type="ECO:0000256" key="1">
    <source>
        <dbReference type="PROSITE-ProRule" id="PRU00221"/>
    </source>
</evidence>
<feature type="region of interest" description="Disordered" evidence="2">
    <location>
        <begin position="1"/>
        <end position="125"/>
    </location>
</feature>
<dbReference type="InterPro" id="IPR015943">
    <property type="entry name" value="WD40/YVTN_repeat-like_dom_sf"/>
</dbReference>
<name>A0A0D2A2L3_9PEZI</name>
<feature type="compositionally biased region" description="Basic and acidic residues" evidence="2">
    <location>
        <begin position="501"/>
        <end position="516"/>
    </location>
</feature>
<dbReference type="RefSeq" id="XP_016210459.1">
    <property type="nucleotide sequence ID" value="XM_016361777.1"/>
</dbReference>
<keyword evidence="5" id="KW-1185">Reference proteome</keyword>
<dbReference type="PROSITE" id="PS50082">
    <property type="entry name" value="WD_REPEATS_2"/>
    <property type="match status" value="2"/>
</dbReference>
<dbReference type="AlphaFoldDB" id="A0A0D2A2L3"/>
<dbReference type="Gene3D" id="2.130.10.10">
    <property type="entry name" value="YVTN repeat-like/Quinoprotein amine dehydrogenase"/>
    <property type="match status" value="2"/>
</dbReference>
<evidence type="ECO:0000259" key="3">
    <source>
        <dbReference type="Pfam" id="PF23798"/>
    </source>
</evidence>
<keyword evidence="1" id="KW-0853">WD repeat</keyword>
<feature type="repeat" description="WD" evidence="1">
    <location>
        <begin position="517"/>
        <end position="544"/>
    </location>
</feature>
<dbReference type="VEuPathDB" id="FungiDB:PV09_07943"/>
<proteinExistence type="predicted"/>
<feature type="repeat" description="WD" evidence="1">
    <location>
        <begin position="275"/>
        <end position="316"/>
    </location>
</feature>
<feature type="compositionally biased region" description="Polar residues" evidence="2">
    <location>
        <begin position="76"/>
        <end position="85"/>
    </location>
</feature>
<feature type="compositionally biased region" description="Polar residues" evidence="2">
    <location>
        <begin position="372"/>
        <end position="383"/>
    </location>
</feature>
<dbReference type="PANTHER" id="PTHR19879:SF9">
    <property type="entry name" value="TRANSCRIPTION INITIATION FACTOR TFIID SUBUNIT 5"/>
    <property type="match status" value="1"/>
</dbReference>
<evidence type="ECO:0000313" key="4">
    <source>
        <dbReference type="EMBL" id="KIW00590.1"/>
    </source>
</evidence>
<feature type="domain" description="Transcription factor spt8 beta-propeller" evidence="3">
    <location>
        <begin position="141"/>
        <end position="334"/>
    </location>
</feature>
<sequence>MSYDDDDENASGSEEENEDENIEDVVDDAEADEDDNEDEGEDDEADENEDEVEAEIEGDEADNDDDDDDQEDAESPSMQRMQNRIPSRPLTSPRPVANGSAAHSRHGSGNMHGIIGSPSPRPSILPFRPPIRPEAISATTYDIVPTIAAPHSTSINAVTATPDMRWVFTGGTDGYIRKFSWADSANGKLALTVAQRHPFVDSVTKAGVLLSYWENEESTNDTPGRQYSYDEPVSLSPVYSLAVQNQAVWLLSGTEFGGINLQSVRHSEGTRITTLRKHTSAVSVLQLAPDEKSVLSGSWDKSILDWDLNTGSIKRSFMGSGGQISAIHPRPQSSLPIPEDFAETAPSGTFSSNNTSQPTTNGLSTAAAGDESNATGSTIQNDDGLQEAPADDDDMNSLFGDDDTGELEAPMQLGDIDDEFSRAIAEGLQTADEDNTGDIDMKDTGISMPSGEANLGERPVADQTSTAPADAAGYDKSGAEVGVGTESEKNGLPHSINEEPQDVKMHSSEPDVDRTPPSDTTFLDATFDGTIRIWDKRKSNPVARIRPPQGTPPWCMSAVWSIDGNTIYAGRRNNCVEEYSLHKGLKTPERTFRFPAGSGPVSALAAMPNGRHLICASHDILRLYDLQAAPQSRHTPVPFLIIPGHRTGIISSLYIDPTCTFLISTAGNRGWEGTGTEVMLGYEIGVIK</sequence>
<reference evidence="4 5" key="1">
    <citation type="submission" date="2015-01" db="EMBL/GenBank/DDBJ databases">
        <title>The Genome Sequence of Ochroconis gallopava CBS43764.</title>
        <authorList>
            <consortium name="The Broad Institute Genomics Platform"/>
            <person name="Cuomo C."/>
            <person name="de Hoog S."/>
            <person name="Gorbushina A."/>
            <person name="Stielow B."/>
            <person name="Teixiera M."/>
            <person name="Abouelleil A."/>
            <person name="Chapman S.B."/>
            <person name="Priest M."/>
            <person name="Young S.K."/>
            <person name="Wortman J."/>
            <person name="Nusbaum C."/>
            <person name="Birren B."/>
        </authorList>
    </citation>
    <scope>NUCLEOTIDE SEQUENCE [LARGE SCALE GENOMIC DNA]</scope>
    <source>
        <strain evidence="4 5">CBS 43764</strain>
    </source>
</reference>
<dbReference type="InterPro" id="IPR036322">
    <property type="entry name" value="WD40_repeat_dom_sf"/>
</dbReference>
<protein>
    <recommendedName>
        <fullName evidence="3">Transcription factor spt8 beta-propeller domain-containing protein</fullName>
    </recommendedName>
</protein>
<dbReference type="PROSITE" id="PS50294">
    <property type="entry name" value="WD_REPEATS_REGION"/>
    <property type="match status" value="1"/>
</dbReference>
<dbReference type="EMBL" id="KN847562">
    <property type="protein sequence ID" value="KIW00590.1"/>
    <property type="molecule type" value="Genomic_DNA"/>
</dbReference>
<feature type="compositionally biased region" description="Acidic residues" evidence="2">
    <location>
        <begin position="389"/>
        <end position="406"/>
    </location>
</feature>
<dbReference type="PANTHER" id="PTHR19879">
    <property type="entry name" value="TRANSCRIPTION INITIATION FACTOR TFIID"/>
    <property type="match status" value="1"/>
</dbReference>
<dbReference type="SMART" id="SM00320">
    <property type="entry name" value="WD40"/>
    <property type="match status" value="5"/>
</dbReference>
<organism evidence="4 5">
    <name type="scientific">Verruconis gallopava</name>
    <dbReference type="NCBI Taxonomy" id="253628"/>
    <lineage>
        <taxon>Eukaryota</taxon>
        <taxon>Fungi</taxon>
        <taxon>Dikarya</taxon>
        <taxon>Ascomycota</taxon>
        <taxon>Pezizomycotina</taxon>
        <taxon>Dothideomycetes</taxon>
        <taxon>Pleosporomycetidae</taxon>
        <taxon>Venturiales</taxon>
        <taxon>Sympoventuriaceae</taxon>
        <taxon>Verruconis</taxon>
    </lineage>
</organism>
<gene>
    <name evidence="4" type="ORF">PV09_07943</name>
</gene>
<feature type="region of interest" description="Disordered" evidence="2">
    <location>
        <begin position="446"/>
        <end position="522"/>
    </location>
</feature>
<evidence type="ECO:0000256" key="2">
    <source>
        <dbReference type="SAM" id="MobiDB-lite"/>
    </source>
</evidence>
<dbReference type="Proteomes" id="UP000053259">
    <property type="component" value="Unassembled WGS sequence"/>
</dbReference>
<dbReference type="InterPro" id="IPR001680">
    <property type="entry name" value="WD40_rpt"/>
</dbReference>
<accession>A0A0D2A2L3</accession>
<dbReference type="FunCoup" id="A0A0D2A2L3">
    <property type="interactions" value="316"/>
</dbReference>
<dbReference type="InParanoid" id="A0A0D2A2L3"/>
<evidence type="ECO:0000313" key="5">
    <source>
        <dbReference type="Proteomes" id="UP000053259"/>
    </source>
</evidence>
<dbReference type="SUPFAM" id="SSF50978">
    <property type="entry name" value="WD40 repeat-like"/>
    <property type="match status" value="1"/>
</dbReference>
<feature type="region of interest" description="Disordered" evidence="2">
    <location>
        <begin position="322"/>
        <end position="409"/>
    </location>
</feature>
<dbReference type="STRING" id="253628.A0A0D2A2L3"/>
<feature type="compositionally biased region" description="Polar residues" evidence="2">
    <location>
        <begin position="346"/>
        <end position="364"/>
    </location>
</feature>
<dbReference type="GeneID" id="27315916"/>
<feature type="compositionally biased region" description="Acidic residues" evidence="2">
    <location>
        <begin position="1"/>
        <end position="74"/>
    </location>
</feature>
<dbReference type="InterPro" id="IPR057544">
    <property type="entry name" value="Beta-prop_SPT8"/>
</dbReference>
<dbReference type="HOGENOM" id="CLU_010934_1_0_1"/>
<dbReference type="OrthoDB" id="10260946at2759"/>
<feature type="domain" description="Transcription factor spt8 beta-propeller" evidence="3">
    <location>
        <begin position="519"/>
        <end position="684"/>
    </location>
</feature>
<dbReference type="Pfam" id="PF23798">
    <property type="entry name" value="Beta-prop_SPT8"/>
    <property type="match status" value="2"/>
</dbReference>